<evidence type="ECO:0000256" key="5">
    <source>
        <dbReference type="RuleBase" id="RU367072"/>
    </source>
</evidence>
<dbReference type="InterPro" id="IPR011989">
    <property type="entry name" value="ARM-like"/>
</dbReference>
<evidence type="ECO:0000256" key="2">
    <source>
        <dbReference type="ARBA" id="ARBA00009340"/>
    </source>
</evidence>
<sequence>MEDTERVVRTYISTGASQVPVELLQLLDDSSVSLLGVVKALGEYLTSPNEELRVRALGLLSGTLSKLSPAKINRQSTRVLSSFYCDKLEDLYVISPALQGLCVLSSLPTFGSGETVQVCEAIFAHIKMKSLMQAVRFLVFKAIDILMAKHRDALKKMGSPFVAKYCQIADGEKDPRNLLLAFSIARVILVEFEIEPHAEELFDVTFCYFPITYKPPPNDPYGISSDDLRNSLRSCLCGTPLFAKHAMPLLLDKLTASGGDMKKDVLRTLASCLVTFGQGNAVGQANEIWEALKVEILFTSDIEMETEALLTLEAFFRTVYPSSDDRPSGIVAFIVEQCLQLISEPEKSKAQPATRILASCFHVSSTLGVYAYSQAVPQLLSQFYKTEDLSQRGPILEALTRLLYGARELYGSPDSGRTLDGDQVLRSFKDELVGCFTAGIGTSLFKRPALEGFMQIVQIEGYLDEEETGFVVQKINDLILAKEAEDIRGPALIGLTAISKSTPKAVSNITLPLLFNNLTNTAPPFEDDEGRDQYRRILSCLVVLCVEPALFSILVDQLMDRFERLCFPSQGPTLEDDPMDKSMIECRGVYAFALLNCLWKVIKSKVAEGHTDIPDYQEKILYSLFRIFIVASVVEQEGEIARNTKLIVAAAQLEELLVQTLNIDQQSEFAKKAYAAFFEEDPAALMNRPVDFPLLTKFSPMKPDAPEFQKNMVILLSSAAIALRPQCALPIHDFSNFVSSVLVWSLNTASSQAQSKSMFHLFGQSINKFCDQLGPFFKDAVPEFWETEVVNVSAPVSRRNRSIRGWVWLCRSLLVRSHELGFKYLDQFLRLLMDETNESLAWEAARALAIIAEGDGEGVFTKRNHTIIRLLHKQKIFNFVLPKLVQGYTDSKGSSHQRVFLVALASIIRIIPRSLCVAELFTLFPLLLQSLDLPDPELKANVMETILELAQVEDQVAQDAVEKQAGKIVEGLLRALDKSRGSNERSRSVALMTLAAIPDIVRYDILHSFKPNVLRVLGTALDDKRRNVRKEAVDCRARWFLYHG</sequence>
<keyword evidence="5" id="KW-0234">DNA repair</keyword>
<keyword evidence="4 5" id="KW-0539">Nucleus</keyword>
<dbReference type="InterPro" id="IPR024687">
    <property type="entry name" value="MMS19_C"/>
</dbReference>
<feature type="domain" description="MMS19 C-terminal" evidence="6">
    <location>
        <begin position="537"/>
        <end position="998"/>
    </location>
</feature>
<evidence type="ECO:0000256" key="3">
    <source>
        <dbReference type="ARBA" id="ARBA00022737"/>
    </source>
</evidence>
<dbReference type="InterPro" id="IPR029240">
    <property type="entry name" value="MMS19_N"/>
</dbReference>
<dbReference type="InterPro" id="IPR016024">
    <property type="entry name" value="ARM-type_fold"/>
</dbReference>
<dbReference type="Pfam" id="PF14500">
    <property type="entry name" value="MMS19_N"/>
    <property type="match status" value="1"/>
</dbReference>
<evidence type="ECO:0000259" key="7">
    <source>
        <dbReference type="Pfam" id="PF14500"/>
    </source>
</evidence>
<dbReference type="GO" id="GO:0097361">
    <property type="term" value="C:cytosolic [4Fe-4S] assembly targeting complex"/>
    <property type="evidence" value="ECO:0007669"/>
    <property type="project" value="UniProtKB-UniRule"/>
</dbReference>
<evidence type="ECO:0000256" key="4">
    <source>
        <dbReference type="ARBA" id="ARBA00023242"/>
    </source>
</evidence>
<dbReference type="GO" id="GO:0005634">
    <property type="term" value="C:nucleus"/>
    <property type="evidence" value="ECO:0007669"/>
    <property type="project" value="UniProtKB-SubCell"/>
</dbReference>
<comment type="similarity">
    <text evidence="2 5">Belongs to the MET18/MMS19 family.</text>
</comment>
<comment type="function">
    <text evidence="5">Key component of the cytosolic iron-sulfur protein assembly (CIA) complex, a multiprotein complex that mediates the incorporation of iron-sulfur cluster into apoproteins specifically involved in DNA metabolism and genomic integrity. In the CIA complex, MMS19 acts as an adapter between early-acting CIA components and a subset of cellular target iron-sulfur proteins.</text>
</comment>
<dbReference type="InterPro" id="IPR039920">
    <property type="entry name" value="MMS19"/>
</dbReference>
<dbReference type="Pfam" id="PF12460">
    <property type="entry name" value="MMS19_C"/>
    <property type="match status" value="1"/>
</dbReference>
<dbReference type="PANTHER" id="PTHR12891">
    <property type="entry name" value="DNA REPAIR/TRANSCRIPTION PROTEIN MET18/MMS19"/>
    <property type="match status" value="1"/>
</dbReference>
<evidence type="ECO:0000256" key="1">
    <source>
        <dbReference type="ARBA" id="ARBA00004123"/>
    </source>
</evidence>
<evidence type="ECO:0000259" key="6">
    <source>
        <dbReference type="Pfam" id="PF12460"/>
    </source>
</evidence>
<name>A0A0F7SHR4_PHARH</name>
<dbReference type="PANTHER" id="PTHR12891:SF0">
    <property type="entry name" value="MMS19 NUCLEOTIDE EXCISION REPAIR PROTEIN HOMOLOG"/>
    <property type="match status" value="1"/>
</dbReference>
<dbReference type="SUPFAM" id="SSF48371">
    <property type="entry name" value="ARM repeat"/>
    <property type="match status" value="1"/>
</dbReference>
<dbReference type="EMBL" id="LN483167">
    <property type="protein sequence ID" value="CDZ97248.1"/>
    <property type="molecule type" value="Genomic_DNA"/>
</dbReference>
<comment type="subcellular location">
    <subcellularLocation>
        <location evidence="1 5">Nucleus</location>
    </subcellularLocation>
</comment>
<dbReference type="AlphaFoldDB" id="A0A0F7SHR4"/>
<feature type="domain" description="MMS19 N-terminal" evidence="7">
    <location>
        <begin position="38"/>
        <end position="297"/>
    </location>
</feature>
<reference evidence="8" key="1">
    <citation type="submission" date="2014-08" db="EMBL/GenBank/DDBJ databases">
        <authorList>
            <person name="Sharma Rahul"/>
            <person name="Thines Marco"/>
        </authorList>
    </citation>
    <scope>NUCLEOTIDE SEQUENCE</scope>
</reference>
<dbReference type="GO" id="GO:0006281">
    <property type="term" value="P:DNA repair"/>
    <property type="evidence" value="ECO:0007669"/>
    <property type="project" value="UniProtKB-UniRule"/>
</dbReference>
<dbReference type="GO" id="GO:0051604">
    <property type="term" value="P:protein maturation"/>
    <property type="evidence" value="ECO:0007669"/>
    <property type="project" value="UniProtKB-UniRule"/>
</dbReference>
<protein>
    <recommendedName>
        <fullName evidence="5">MMS19 nucleotide excision repair protein</fullName>
    </recommendedName>
</protein>
<organism evidence="8">
    <name type="scientific">Phaffia rhodozyma</name>
    <name type="common">Yeast</name>
    <name type="synonym">Xanthophyllomyces dendrorhous</name>
    <dbReference type="NCBI Taxonomy" id="264483"/>
    <lineage>
        <taxon>Eukaryota</taxon>
        <taxon>Fungi</taxon>
        <taxon>Dikarya</taxon>
        <taxon>Basidiomycota</taxon>
        <taxon>Agaricomycotina</taxon>
        <taxon>Tremellomycetes</taxon>
        <taxon>Cystofilobasidiales</taxon>
        <taxon>Mrakiaceae</taxon>
        <taxon>Phaffia</taxon>
    </lineage>
</organism>
<dbReference type="Gene3D" id="1.25.10.10">
    <property type="entry name" value="Leucine-rich Repeat Variant"/>
    <property type="match status" value="1"/>
</dbReference>
<keyword evidence="3" id="KW-0677">Repeat</keyword>
<evidence type="ECO:0000313" key="8">
    <source>
        <dbReference type="EMBL" id="CDZ97248.1"/>
    </source>
</evidence>
<proteinExistence type="inferred from homology"/>
<accession>A0A0F7SHR4</accession>
<dbReference type="GO" id="GO:0016226">
    <property type="term" value="P:iron-sulfur cluster assembly"/>
    <property type="evidence" value="ECO:0007669"/>
    <property type="project" value="UniProtKB-UniRule"/>
</dbReference>
<keyword evidence="5" id="KW-0227">DNA damage</keyword>